<comment type="caution">
    <text evidence="3">The sequence shown here is derived from an EMBL/GenBank/DDBJ whole genome shotgun (WGS) entry which is preliminary data.</text>
</comment>
<reference evidence="3" key="1">
    <citation type="submission" date="2019-09" db="EMBL/GenBank/DDBJ databases">
        <title>Characterisation of the sponge microbiome using genome-centric metagenomics.</title>
        <authorList>
            <person name="Engelberts J.P."/>
            <person name="Robbins S.J."/>
            <person name="De Goeij J.M."/>
            <person name="Aranda M."/>
            <person name="Bell S.C."/>
            <person name="Webster N.S."/>
        </authorList>
    </citation>
    <scope>NUCLEOTIDE SEQUENCE</scope>
    <source>
        <strain evidence="3">SB0664_bin_27</strain>
    </source>
</reference>
<accession>A0A6B0YVW1</accession>
<dbReference type="Gene3D" id="3.90.226.10">
    <property type="entry name" value="2-enoyl-CoA Hydratase, Chain A, domain 1"/>
    <property type="match status" value="1"/>
</dbReference>
<organism evidence="3">
    <name type="scientific">Caldilineaceae bacterium SB0664_bin_27</name>
    <dbReference type="NCBI Taxonomy" id="2605260"/>
    <lineage>
        <taxon>Bacteria</taxon>
        <taxon>Bacillati</taxon>
        <taxon>Chloroflexota</taxon>
        <taxon>Caldilineae</taxon>
        <taxon>Caldilineales</taxon>
        <taxon>Caldilineaceae</taxon>
    </lineage>
</organism>
<dbReference type="InterPro" id="IPR029045">
    <property type="entry name" value="ClpP/crotonase-like_dom_sf"/>
</dbReference>
<dbReference type="InterPro" id="IPR034733">
    <property type="entry name" value="AcCoA_carboxyl_beta"/>
</dbReference>
<protein>
    <submittedName>
        <fullName evidence="3">Carbamoyl-phosphate synthase large subunit</fullName>
    </submittedName>
</protein>
<sequence length="127" mass="14008">VPHVAIFIRKGYGLGAQAMVGGNTKEPFFAAAWPTGEFGGMGLEGQVKLGYRNELAAIEDPEERMSRYEELVERAYERGKALNQGVAFGIDDVIDPMDSRAWISAALRSVPSPPPREGKKRQNIDTW</sequence>
<dbReference type="EMBL" id="VXRG01000140">
    <property type="protein sequence ID" value="MXY95200.1"/>
    <property type="molecule type" value="Genomic_DNA"/>
</dbReference>
<evidence type="ECO:0000256" key="1">
    <source>
        <dbReference type="SAM" id="MobiDB-lite"/>
    </source>
</evidence>
<proteinExistence type="predicted"/>
<dbReference type="GO" id="GO:0016874">
    <property type="term" value="F:ligase activity"/>
    <property type="evidence" value="ECO:0007669"/>
    <property type="project" value="InterPro"/>
</dbReference>
<dbReference type="PROSITE" id="PS50989">
    <property type="entry name" value="COA_CT_CTER"/>
    <property type="match status" value="1"/>
</dbReference>
<feature type="region of interest" description="Disordered" evidence="1">
    <location>
        <begin position="108"/>
        <end position="127"/>
    </location>
</feature>
<name>A0A6B0YVW1_9CHLR</name>
<gene>
    <name evidence="3" type="ORF">F4Y42_17295</name>
</gene>
<feature type="compositionally biased region" description="Basic and acidic residues" evidence="1">
    <location>
        <begin position="116"/>
        <end position="127"/>
    </location>
</feature>
<dbReference type="Pfam" id="PF01039">
    <property type="entry name" value="Carboxyl_trans"/>
    <property type="match status" value="1"/>
</dbReference>
<dbReference type="AlphaFoldDB" id="A0A6B0YVW1"/>
<evidence type="ECO:0000259" key="2">
    <source>
        <dbReference type="PROSITE" id="PS50989"/>
    </source>
</evidence>
<feature type="non-terminal residue" evidence="3">
    <location>
        <position position="1"/>
    </location>
</feature>
<dbReference type="SUPFAM" id="SSF52096">
    <property type="entry name" value="ClpP/crotonase"/>
    <property type="match status" value="1"/>
</dbReference>
<feature type="domain" description="CoA carboxyltransferase C-terminal" evidence="2">
    <location>
        <begin position="1"/>
        <end position="109"/>
    </location>
</feature>
<dbReference type="InterPro" id="IPR011763">
    <property type="entry name" value="COA_CT_C"/>
</dbReference>
<evidence type="ECO:0000313" key="3">
    <source>
        <dbReference type="EMBL" id="MXY95200.1"/>
    </source>
</evidence>